<evidence type="ECO:0000256" key="2">
    <source>
        <dbReference type="ARBA" id="ARBA00022840"/>
    </source>
</evidence>
<feature type="domain" description="Primosomal protein N C-terminal" evidence="4">
    <location>
        <begin position="6"/>
        <end position="68"/>
    </location>
</feature>
<evidence type="ECO:0000313" key="6">
    <source>
        <dbReference type="Proteomes" id="UP000466863"/>
    </source>
</evidence>
<dbReference type="AlphaFoldDB" id="A0A6I1WW14"/>
<evidence type="ECO:0000256" key="1">
    <source>
        <dbReference type="ARBA" id="ARBA00022741"/>
    </source>
</evidence>
<dbReference type="GO" id="GO:0043138">
    <property type="term" value="F:3'-5' DNA helicase activity"/>
    <property type="evidence" value="ECO:0007669"/>
    <property type="project" value="TreeGrafter"/>
</dbReference>
<dbReference type="GO" id="GO:0005524">
    <property type="term" value="F:ATP binding"/>
    <property type="evidence" value="ECO:0007669"/>
    <property type="project" value="UniProtKB-KW"/>
</dbReference>
<dbReference type="InterPro" id="IPR041236">
    <property type="entry name" value="PriA_C"/>
</dbReference>
<dbReference type="RefSeq" id="WP_153357367.1">
    <property type="nucleotide sequence ID" value="NZ_WIVV01000174.1"/>
</dbReference>
<evidence type="ECO:0000259" key="4">
    <source>
        <dbReference type="Pfam" id="PF18074"/>
    </source>
</evidence>
<name>A0A6I1WW14_9PSED</name>
<proteinExistence type="predicted"/>
<sequence length="72" mass="8232">LGELNLHGIELLGPVPAPMERRAGRYRAQLLLQANARAPLHRLLSHWLLILEQMPSGRQVRWSLDVDPVDLY</sequence>
<dbReference type="Proteomes" id="UP000466863">
    <property type="component" value="Unassembled WGS sequence"/>
</dbReference>
<reference evidence="5 6" key="1">
    <citation type="submission" date="2019-10" db="EMBL/GenBank/DDBJ databases">
        <title>Evaluation of single-gene subtyping targets for Pseudomonas.</title>
        <authorList>
            <person name="Reichler S.J."/>
            <person name="Orsi R.H."/>
            <person name="Wiedmann M."/>
            <person name="Martin N.H."/>
            <person name="Murphy S.I."/>
        </authorList>
    </citation>
    <scope>NUCLEOTIDE SEQUENCE [LARGE SCALE GENOMIC DNA]</scope>
    <source>
        <strain evidence="5 6">FSL R10-1876</strain>
    </source>
</reference>
<gene>
    <name evidence="5" type="ORF">GHO28_24140</name>
</gene>
<feature type="non-terminal residue" evidence="5">
    <location>
        <position position="1"/>
    </location>
</feature>
<dbReference type="GO" id="GO:0006310">
    <property type="term" value="P:DNA recombination"/>
    <property type="evidence" value="ECO:0007669"/>
    <property type="project" value="TreeGrafter"/>
</dbReference>
<organism evidence="5 6">
    <name type="scientific">Pseudomonas helleri</name>
    <dbReference type="NCBI Taxonomy" id="1608996"/>
    <lineage>
        <taxon>Bacteria</taxon>
        <taxon>Pseudomonadati</taxon>
        <taxon>Pseudomonadota</taxon>
        <taxon>Gammaproteobacteria</taxon>
        <taxon>Pseudomonadales</taxon>
        <taxon>Pseudomonadaceae</taxon>
        <taxon>Pseudomonas</taxon>
    </lineage>
</organism>
<keyword evidence="2" id="KW-0067">ATP-binding</keyword>
<accession>A0A6I1WW14</accession>
<dbReference type="GO" id="GO:0006302">
    <property type="term" value="P:double-strand break repair"/>
    <property type="evidence" value="ECO:0007669"/>
    <property type="project" value="TreeGrafter"/>
</dbReference>
<dbReference type="EMBL" id="WIVV01000174">
    <property type="protein sequence ID" value="MQU45567.1"/>
    <property type="molecule type" value="Genomic_DNA"/>
</dbReference>
<evidence type="ECO:0000256" key="3">
    <source>
        <dbReference type="ARBA" id="ARBA00023125"/>
    </source>
</evidence>
<keyword evidence="1" id="KW-0547">Nucleotide-binding</keyword>
<keyword evidence="3" id="KW-0238">DNA-binding</keyword>
<dbReference type="Pfam" id="PF18074">
    <property type="entry name" value="PriA_C"/>
    <property type="match status" value="1"/>
</dbReference>
<dbReference type="PANTHER" id="PTHR30580:SF0">
    <property type="entry name" value="PRIMOSOMAL PROTEIN N"/>
    <property type="match status" value="1"/>
</dbReference>
<evidence type="ECO:0000313" key="5">
    <source>
        <dbReference type="EMBL" id="MQU45567.1"/>
    </source>
</evidence>
<dbReference type="PANTHER" id="PTHR30580">
    <property type="entry name" value="PRIMOSOMAL PROTEIN N"/>
    <property type="match status" value="1"/>
</dbReference>
<dbReference type="GO" id="GO:0003677">
    <property type="term" value="F:DNA binding"/>
    <property type="evidence" value="ECO:0007669"/>
    <property type="project" value="UniProtKB-KW"/>
</dbReference>
<protein>
    <recommendedName>
        <fullName evidence="4">Primosomal protein N C-terminal domain-containing protein</fullName>
    </recommendedName>
</protein>
<comment type="caution">
    <text evidence="5">The sequence shown here is derived from an EMBL/GenBank/DDBJ whole genome shotgun (WGS) entry which is preliminary data.</text>
</comment>
<dbReference type="GO" id="GO:0006270">
    <property type="term" value="P:DNA replication initiation"/>
    <property type="evidence" value="ECO:0007669"/>
    <property type="project" value="TreeGrafter"/>
</dbReference>